<evidence type="ECO:0000313" key="3">
    <source>
        <dbReference type="Proteomes" id="UP001501612"/>
    </source>
</evidence>
<reference evidence="3" key="1">
    <citation type="journal article" date="2019" name="Int. J. Syst. Evol. Microbiol.">
        <title>The Global Catalogue of Microorganisms (GCM) 10K type strain sequencing project: providing services to taxonomists for standard genome sequencing and annotation.</title>
        <authorList>
            <consortium name="The Broad Institute Genomics Platform"/>
            <consortium name="The Broad Institute Genome Sequencing Center for Infectious Disease"/>
            <person name="Wu L."/>
            <person name="Ma J."/>
        </authorList>
    </citation>
    <scope>NUCLEOTIDE SEQUENCE [LARGE SCALE GENOMIC DNA]</scope>
    <source>
        <strain evidence="3">JCM 14046</strain>
    </source>
</reference>
<dbReference type="Proteomes" id="UP001501612">
    <property type="component" value="Unassembled WGS sequence"/>
</dbReference>
<feature type="compositionally biased region" description="Low complexity" evidence="1">
    <location>
        <begin position="16"/>
        <end position="27"/>
    </location>
</feature>
<dbReference type="EMBL" id="BAAAMY010000011">
    <property type="protein sequence ID" value="GAA1928996.1"/>
    <property type="molecule type" value="Genomic_DNA"/>
</dbReference>
<feature type="compositionally biased region" description="Basic and acidic residues" evidence="1">
    <location>
        <begin position="1"/>
        <end position="11"/>
    </location>
</feature>
<feature type="region of interest" description="Disordered" evidence="1">
    <location>
        <begin position="1"/>
        <end position="45"/>
    </location>
</feature>
<organism evidence="2 3">
    <name type="scientific">Nocardioides lentus</name>
    <dbReference type="NCBI Taxonomy" id="338077"/>
    <lineage>
        <taxon>Bacteria</taxon>
        <taxon>Bacillati</taxon>
        <taxon>Actinomycetota</taxon>
        <taxon>Actinomycetes</taxon>
        <taxon>Propionibacteriales</taxon>
        <taxon>Nocardioidaceae</taxon>
        <taxon>Nocardioides</taxon>
    </lineage>
</organism>
<sequence>MTRASTAERGRPPGPAARGEAAGTGREVPVGGTGGADVATDGDGDGLRGVAAAARALADDLGAGAADVVAAAESVAWEGLAADAARATARAGADRLDRTVRALLDAAAAVDRHADAVGRAGGDGWWPW</sequence>
<gene>
    <name evidence="2" type="ORF">GCM10009737_33650</name>
</gene>
<accession>A0ABP5B361</accession>
<name>A0ABP5B361_9ACTN</name>
<evidence type="ECO:0000256" key="1">
    <source>
        <dbReference type="SAM" id="MobiDB-lite"/>
    </source>
</evidence>
<evidence type="ECO:0008006" key="4">
    <source>
        <dbReference type="Google" id="ProtNLM"/>
    </source>
</evidence>
<comment type="caution">
    <text evidence="2">The sequence shown here is derived from an EMBL/GenBank/DDBJ whole genome shotgun (WGS) entry which is preliminary data.</text>
</comment>
<protein>
    <recommendedName>
        <fullName evidence="4">WXG100 family type VII secretion target</fullName>
    </recommendedName>
</protein>
<proteinExistence type="predicted"/>
<keyword evidence="3" id="KW-1185">Reference proteome</keyword>
<evidence type="ECO:0000313" key="2">
    <source>
        <dbReference type="EMBL" id="GAA1928996.1"/>
    </source>
</evidence>